<dbReference type="InterPro" id="IPR050224">
    <property type="entry name" value="TALE_homeobox"/>
</dbReference>
<dbReference type="SUPFAM" id="SSF46689">
    <property type="entry name" value="Homeodomain-like"/>
    <property type="match status" value="1"/>
</dbReference>
<evidence type="ECO:0000256" key="6">
    <source>
        <dbReference type="ARBA" id="ARBA00023242"/>
    </source>
</evidence>
<evidence type="ECO:0000256" key="4">
    <source>
        <dbReference type="ARBA" id="ARBA00023155"/>
    </source>
</evidence>
<evidence type="ECO:0000256" key="9">
    <source>
        <dbReference type="SAM" id="MobiDB-lite"/>
    </source>
</evidence>
<dbReference type="AlphaFoldDB" id="A0A8H7RT81"/>
<keyword evidence="4 8" id="KW-0371">Homeobox</keyword>
<feature type="compositionally biased region" description="Polar residues" evidence="9">
    <location>
        <begin position="124"/>
        <end position="135"/>
    </location>
</feature>
<dbReference type="SMART" id="SM00389">
    <property type="entry name" value="HOX"/>
    <property type="match status" value="1"/>
</dbReference>
<comment type="similarity">
    <text evidence="7">Belongs to the TALE/TGIF homeobox family.</text>
</comment>
<proteinExistence type="inferred from homology"/>
<evidence type="ECO:0000256" key="3">
    <source>
        <dbReference type="ARBA" id="ARBA00023125"/>
    </source>
</evidence>
<feature type="compositionally biased region" description="Basic residues" evidence="9">
    <location>
        <begin position="188"/>
        <end position="197"/>
    </location>
</feature>
<feature type="DNA-binding region" description="Homeobox" evidence="8">
    <location>
        <begin position="218"/>
        <end position="280"/>
    </location>
</feature>
<keyword evidence="5" id="KW-0804">Transcription</keyword>
<keyword evidence="2" id="KW-0805">Transcription regulation</keyword>
<evidence type="ECO:0000256" key="2">
    <source>
        <dbReference type="ARBA" id="ARBA00023015"/>
    </source>
</evidence>
<dbReference type="GO" id="GO:0005634">
    <property type="term" value="C:nucleus"/>
    <property type="evidence" value="ECO:0007669"/>
    <property type="project" value="UniProtKB-SubCell"/>
</dbReference>
<sequence>MSSYFPTSPTRSRTFSPVILFHDHQFAKNNNGGLQHIHIPYGDPHYGQYIETHKKRIHRMLEHNEKFWTDIREYSDIQASPIPSVASSPTPPLYSHDELSSPRNNRRYRPYYMSRQQQQMSRRTSTATHYTNTAGSVIGDDSLSISSSSSSSPASPHSSSAPMPIMDNLSHPSLPPTTPTTPTSVIPLHHHPSHRKQPLPSPTTPTTTSNSGSNNNLVKRRRGNLPKAVTAILREWLSRHKKHPYPTEDEKAALARQTNLTLNQISNWFINARRRILQPMLQKERQARMLGEEEDHGTLDILPYAAGRDELSPSRRGRKRSSSSSIDVDITKHGPKYGPSYETAIKRRTGHHHHHHQSTALRRR</sequence>
<dbReference type="CDD" id="cd00086">
    <property type="entry name" value="homeodomain"/>
    <property type="match status" value="1"/>
</dbReference>
<evidence type="ECO:0000256" key="7">
    <source>
        <dbReference type="ARBA" id="ARBA00038021"/>
    </source>
</evidence>
<dbReference type="GO" id="GO:0003677">
    <property type="term" value="F:DNA binding"/>
    <property type="evidence" value="ECO:0007669"/>
    <property type="project" value="UniProtKB-UniRule"/>
</dbReference>
<evidence type="ECO:0000256" key="1">
    <source>
        <dbReference type="ARBA" id="ARBA00004123"/>
    </source>
</evidence>
<dbReference type="FunFam" id="1.10.10.60:FF:000059">
    <property type="entry name" value="TGFB-induced factor homeobox 1"/>
    <property type="match status" value="1"/>
</dbReference>
<dbReference type="Pfam" id="PF05920">
    <property type="entry name" value="Homeobox_KN"/>
    <property type="match status" value="1"/>
</dbReference>
<dbReference type="Proteomes" id="UP000646827">
    <property type="component" value="Unassembled WGS sequence"/>
</dbReference>
<evidence type="ECO:0000313" key="12">
    <source>
        <dbReference type="Proteomes" id="UP000646827"/>
    </source>
</evidence>
<comment type="subcellular location">
    <subcellularLocation>
        <location evidence="1 8">Nucleus</location>
    </subcellularLocation>
</comment>
<dbReference type="EMBL" id="JAEPRB010000359">
    <property type="protein sequence ID" value="KAG2216797.1"/>
    <property type="molecule type" value="Genomic_DNA"/>
</dbReference>
<evidence type="ECO:0000259" key="10">
    <source>
        <dbReference type="PROSITE" id="PS50071"/>
    </source>
</evidence>
<gene>
    <name evidence="11" type="ORF">INT45_013611</name>
</gene>
<dbReference type="PANTHER" id="PTHR11850">
    <property type="entry name" value="HOMEOBOX PROTEIN TRANSCRIPTION FACTORS"/>
    <property type="match status" value="1"/>
</dbReference>
<dbReference type="InterPro" id="IPR009057">
    <property type="entry name" value="Homeodomain-like_sf"/>
</dbReference>
<evidence type="ECO:0000313" key="11">
    <source>
        <dbReference type="EMBL" id="KAG2216797.1"/>
    </source>
</evidence>
<keyword evidence="6 8" id="KW-0539">Nucleus</keyword>
<comment type="caution">
    <text evidence="11">The sequence shown here is derived from an EMBL/GenBank/DDBJ whole genome shotgun (WGS) entry which is preliminary data.</text>
</comment>
<reference evidence="11 12" key="1">
    <citation type="submission" date="2020-12" db="EMBL/GenBank/DDBJ databases">
        <title>Metabolic potential, ecology and presence of endohyphal bacteria is reflected in genomic diversity of Mucoromycotina.</title>
        <authorList>
            <person name="Muszewska A."/>
            <person name="Okrasinska A."/>
            <person name="Steczkiewicz K."/>
            <person name="Drgas O."/>
            <person name="Orlowska M."/>
            <person name="Perlinska-Lenart U."/>
            <person name="Aleksandrzak-Piekarczyk T."/>
            <person name="Szatraj K."/>
            <person name="Zielenkiewicz U."/>
            <person name="Pilsyk S."/>
            <person name="Malc E."/>
            <person name="Mieczkowski P."/>
            <person name="Kruszewska J.S."/>
            <person name="Biernat P."/>
            <person name="Pawlowska J."/>
        </authorList>
    </citation>
    <scope>NUCLEOTIDE SEQUENCE [LARGE SCALE GENOMIC DNA]</scope>
    <source>
        <strain evidence="11 12">CBS 142.35</strain>
    </source>
</reference>
<keyword evidence="12" id="KW-1185">Reference proteome</keyword>
<dbReference type="OrthoDB" id="10056939at2759"/>
<organism evidence="11 12">
    <name type="scientific">Circinella minor</name>
    <dbReference type="NCBI Taxonomy" id="1195481"/>
    <lineage>
        <taxon>Eukaryota</taxon>
        <taxon>Fungi</taxon>
        <taxon>Fungi incertae sedis</taxon>
        <taxon>Mucoromycota</taxon>
        <taxon>Mucoromycotina</taxon>
        <taxon>Mucoromycetes</taxon>
        <taxon>Mucorales</taxon>
        <taxon>Lichtheimiaceae</taxon>
        <taxon>Circinella</taxon>
    </lineage>
</organism>
<evidence type="ECO:0000256" key="5">
    <source>
        <dbReference type="ARBA" id="ARBA00023163"/>
    </source>
</evidence>
<feature type="compositionally biased region" description="Basic residues" evidence="9">
    <location>
        <begin position="346"/>
        <end position="364"/>
    </location>
</feature>
<feature type="compositionally biased region" description="Low complexity" evidence="9">
    <location>
        <begin position="142"/>
        <end position="166"/>
    </location>
</feature>
<dbReference type="InterPro" id="IPR008422">
    <property type="entry name" value="KN_HD"/>
</dbReference>
<dbReference type="GO" id="GO:0006355">
    <property type="term" value="P:regulation of DNA-templated transcription"/>
    <property type="evidence" value="ECO:0007669"/>
    <property type="project" value="InterPro"/>
</dbReference>
<dbReference type="PROSITE" id="PS50071">
    <property type="entry name" value="HOMEOBOX_2"/>
    <property type="match status" value="1"/>
</dbReference>
<evidence type="ECO:0000256" key="8">
    <source>
        <dbReference type="PROSITE-ProRule" id="PRU00108"/>
    </source>
</evidence>
<protein>
    <recommendedName>
        <fullName evidence="10">Homeobox domain-containing protein</fullName>
    </recommendedName>
</protein>
<feature type="region of interest" description="Disordered" evidence="9">
    <location>
        <begin position="300"/>
        <end position="364"/>
    </location>
</feature>
<name>A0A8H7RT81_9FUNG</name>
<feature type="region of interest" description="Disordered" evidence="9">
    <location>
        <begin position="82"/>
        <end position="224"/>
    </location>
</feature>
<feature type="compositionally biased region" description="Low complexity" evidence="9">
    <location>
        <begin position="204"/>
        <end position="217"/>
    </location>
</feature>
<dbReference type="InterPro" id="IPR001356">
    <property type="entry name" value="HD"/>
</dbReference>
<accession>A0A8H7RT81</accession>
<feature type="domain" description="Homeobox" evidence="10">
    <location>
        <begin position="216"/>
        <end position="279"/>
    </location>
</feature>
<keyword evidence="3 8" id="KW-0238">DNA-binding</keyword>
<dbReference type="Gene3D" id="1.10.10.60">
    <property type="entry name" value="Homeodomain-like"/>
    <property type="match status" value="1"/>
</dbReference>
<feature type="compositionally biased region" description="Low complexity" evidence="9">
    <location>
        <begin position="110"/>
        <end position="123"/>
    </location>
</feature>